<protein>
    <submittedName>
        <fullName evidence="1">Uncharacterized protein</fullName>
    </submittedName>
</protein>
<gene>
    <name evidence="1" type="ORF">C463_09680</name>
</gene>
<dbReference type="AlphaFoldDB" id="M0E7B8"/>
<reference evidence="1 2" key="1">
    <citation type="journal article" date="2014" name="PLoS Genet.">
        <title>Phylogenetically driven sequencing of extremely halophilic archaea reveals strategies for static and dynamic osmo-response.</title>
        <authorList>
            <person name="Becker E.A."/>
            <person name="Seitzer P.M."/>
            <person name="Tritt A."/>
            <person name="Larsen D."/>
            <person name="Krusor M."/>
            <person name="Yao A.I."/>
            <person name="Wu D."/>
            <person name="Madern D."/>
            <person name="Eisen J.A."/>
            <person name="Darling A.E."/>
            <person name="Facciotti M.T."/>
        </authorList>
    </citation>
    <scope>NUCLEOTIDE SEQUENCE [LARGE SCALE GENOMIC DNA]</scope>
    <source>
        <strain evidence="1 2">DSM 19288</strain>
    </source>
</reference>
<dbReference type="EMBL" id="AOJK01000042">
    <property type="protein sequence ID" value="ELZ43660.1"/>
    <property type="molecule type" value="Genomic_DNA"/>
</dbReference>
<name>M0E7B8_9EURY</name>
<dbReference type="PATRIC" id="fig|1227465.4.peg.1910"/>
<dbReference type="Proteomes" id="UP000011586">
    <property type="component" value="Unassembled WGS sequence"/>
</dbReference>
<sequence length="46" mass="4521">MTDGGFNAGLSVEPSCAVATVGVRELTVSGELSRNEGAVVILIGSG</sequence>
<proteinExistence type="predicted"/>
<accession>M0E7B8</accession>
<keyword evidence="2" id="KW-1185">Reference proteome</keyword>
<evidence type="ECO:0000313" key="1">
    <source>
        <dbReference type="EMBL" id="ELZ43660.1"/>
    </source>
</evidence>
<organism evidence="1 2">
    <name type="scientific">Halorubrum californiense DSM 19288</name>
    <dbReference type="NCBI Taxonomy" id="1227465"/>
    <lineage>
        <taxon>Archaea</taxon>
        <taxon>Methanobacteriati</taxon>
        <taxon>Methanobacteriota</taxon>
        <taxon>Stenosarchaea group</taxon>
        <taxon>Halobacteria</taxon>
        <taxon>Halobacteriales</taxon>
        <taxon>Haloferacaceae</taxon>
        <taxon>Halorubrum</taxon>
    </lineage>
</organism>
<evidence type="ECO:0000313" key="2">
    <source>
        <dbReference type="Proteomes" id="UP000011586"/>
    </source>
</evidence>
<dbReference type="RefSeq" id="WP_008443101.1">
    <property type="nucleotide sequence ID" value="NZ_AOJK01000042.1"/>
</dbReference>
<comment type="caution">
    <text evidence="1">The sequence shown here is derived from an EMBL/GenBank/DDBJ whole genome shotgun (WGS) entry which is preliminary data.</text>
</comment>